<evidence type="ECO:0000256" key="2">
    <source>
        <dbReference type="ARBA" id="ARBA00022679"/>
    </source>
</evidence>
<comment type="catalytic activity">
    <reaction evidence="7 9 10">
        <text>2-(2-carboxy-4-methylthiazol-5-yl)ethyl phosphate + 4-amino-2-methyl-5-(diphosphooxymethyl)pyrimidine + 2 H(+) = thiamine phosphate + CO2 + diphosphate</text>
        <dbReference type="Rhea" id="RHEA:47848"/>
        <dbReference type="ChEBI" id="CHEBI:15378"/>
        <dbReference type="ChEBI" id="CHEBI:16526"/>
        <dbReference type="ChEBI" id="CHEBI:33019"/>
        <dbReference type="ChEBI" id="CHEBI:37575"/>
        <dbReference type="ChEBI" id="CHEBI:57841"/>
        <dbReference type="ChEBI" id="CHEBI:62890"/>
        <dbReference type="EC" id="2.5.1.3"/>
    </reaction>
</comment>
<evidence type="ECO:0000256" key="3">
    <source>
        <dbReference type="ARBA" id="ARBA00022723"/>
    </source>
</evidence>
<dbReference type="Gene3D" id="3.20.20.70">
    <property type="entry name" value="Aldolase class I"/>
    <property type="match status" value="1"/>
</dbReference>
<feature type="binding site" evidence="9">
    <location>
        <begin position="40"/>
        <end position="44"/>
    </location>
    <ligand>
        <name>4-amino-2-methyl-5-(diphosphooxymethyl)pyrimidine</name>
        <dbReference type="ChEBI" id="CHEBI:57841"/>
    </ligand>
</feature>
<dbReference type="GO" id="GO:0000287">
    <property type="term" value="F:magnesium ion binding"/>
    <property type="evidence" value="ECO:0007669"/>
    <property type="project" value="UniProtKB-UniRule"/>
</dbReference>
<evidence type="ECO:0000313" key="14">
    <source>
        <dbReference type="Proteomes" id="UP000220005"/>
    </source>
</evidence>
<dbReference type="RefSeq" id="WP_097840096.1">
    <property type="nucleotide sequence ID" value="NZ_NMTY01000031.1"/>
</dbReference>
<feature type="binding site" evidence="9">
    <location>
        <begin position="187"/>
        <end position="188"/>
    </location>
    <ligand>
        <name>2-[(2R,5Z)-2-carboxy-4-methylthiazol-5(2H)-ylidene]ethyl phosphate</name>
        <dbReference type="ChEBI" id="CHEBI:62899"/>
    </ligand>
</feature>
<dbReference type="HAMAP" id="MF_00097">
    <property type="entry name" value="TMP_synthase"/>
    <property type="match status" value="1"/>
</dbReference>
<evidence type="ECO:0000256" key="9">
    <source>
        <dbReference type="HAMAP-Rule" id="MF_00097"/>
    </source>
</evidence>
<dbReference type="InterPro" id="IPR022998">
    <property type="entry name" value="ThiamineP_synth_TenI"/>
</dbReference>
<feature type="domain" description="Thiamine phosphate synthase/TenI" evidence="12">
    <location>
        <begin position="10"/>
        <end position="190"/>
    </location>
</feature>
<dbReference type="FunFam" id="3.20.20.70:FF:000096">
    <property type="entry name" value="Thiamine-phosphate synthase"/>
    <property type="match status" value="1"/>
</dbReference>
<dbReference type="InterPro" id="IPR013785">
    <property type="entry name" value="Aldolase_TIM"/>
</dbReference>
<feature type="binding site" evidence="9">
    <location>
        <position position="72"/>
    </location>
    <ligand>
        <name>4-amino-2-methyl-5-(diphosphooxymethyl)pyrimidine</name>
        <dbReference type="ChEBI" id="CHEBI:57841"/>
    </ligand>
</feature>
<dbReference type="PANTHER" id="PTHR20857">
    <property type="entry name" value="THIAMINE-PHOSPHATE PYROPHOSPHORYLASE"/>
    <property type="match status" value="1"/>
</dbReference>
<keyword evidence="2 9" id="KW-0808">Transferase</keyword>
<keyword evidence="4 9" id="KW-0460">Magnesium</keyword>
<evidence type="ECO:0000256" key="5">
    <source>
        <dbReference type="ARBA" id="ARBA00022977"/>
    </source>
</evidence>
<comment type="pathway">
    <text evidence="1 9 11">Cofactor biosynthesis; thiamine diphosphate biosynthesis; thiamine phosphate from 4-amino-2-methyl-5-diphosphomethylpyrimidine and 4-methyl-5-(2-phosphoethyl)-thiazole: step 1/1.</text>
</comment>
<dbReference type="GO" id="GO:0009228">
    <property type="term" value="P:thiamine biosynthetic process"/>
    <property type="evidence" value="ECO:0007669"/>
    <property type="project" value="UniProtKB-KW"/>
</dbReference>
<dbReference type="InterPro" id="IPR034291">
    <property type="entry name" value="TMP_synthase"/>
</dbReference>
<reference evidence="13 14" key="1">
    <citation type="journal article" date="2017" name="Front. Microbiol.">
        <title>New Insights into the Diversity of the Genus Faecalibacterium.</title>
        <authorList>
            <person name="Benevides L."/>
            <person name="Burman S."/>
            <person name="Martin R."/>
            <person name="Robert V."/>
            <person name="Thomas M."/>
            <person name="Miquel S."/>
            <person name="Chain F."/>
            <person name="Sokol H."/>
            <person name="Bermudez-Humaran L.G."/>
            <person name="Morrison M."/>
            <person name="Langella P."/>
            <person name="Azevedo V.A."/>
            <person name="Chatel J.M."/>
            <person name="Soares S."/>
        </authorList>
    </citation>
    <scope>NUCLEOTIDE SEQUENCE [LARGE SCALE GENOMIC DNA]</scope>
    <source>
        <strain evidence="13 14">CNCM I 4575</strain>
    </source>
</reference>
<dbReference type="NCBIfam" id="TIGR00693">
    <property type="entry name" value="thiE"/>
    <property type="match status" value="1"/>
</dbReference>
<dbReference type="GO" id="GO:0005737">
    <property type="term" value="C:cytoplasm"/>
    <property type="evidence" value="ECO:0007669"/>
    <property type="project" value="TreeGrafter"/>
</dbReference>
<comment type="catalytic activity">
    <reaction evidence="8 9 10">
        <text>2-[(2R,5Z)-2-carboxy-4-methylthiazol-5(2H)-ylidene]ethyl phosphate + 4-amino-2-methyl-5-(diphosphooxymethyl)pyrimidine + 2 H(+) = thiamine phosphate + CO2 + diphosphate</text>
        <dbReference type="Rhea" id="RHEA:47844"/>
        <dbReference type="ChEBI" id="CHEBI:15378"/>
        <dbReference type="ChEBI" id="CHEBI:16526"/>
        <dbReference type="ChEBI" id="CHEBI:33019"/>
        <dbReference type="ChEBI" id="CHEBI:37575"/>
        <dbReference type="ChEBI" id="CHEBI:57841"/>
        <dbReference type="ChEBI" id="CHEBI:62899"/>
        <dbReference type="EC" id="2.5.1.3"/>
    </reaction>
</comment>
<evidence type="ECO:0000256" key="8">
    <source>
        <dbReference type="ARBA" id="ARBA00047883"/>
    </source>
</evidence>
<comment type="caution">
    <text evidence="13">The sequence shown here is derived from an EMBL/GenBank/DDBJ whole genome shotgun (WGS) entry which is preliminary data.</text>
</comment>
<dbReference type="Proteomes" id="UP000220005">
    <property type="component" value="Unassembled WGS sequence"/>
</dbReference>
<comment type="cofactor">
    <cofactor evidence="9">
        <name>Mg(2+)</name>
        <dbReference type="ChEBI" id="CHEBI:18420"/>
    </cofactor>
    <text evidence="9">Binds 1 Mg(2+) ion per subunit.</text>
</comment>
<dbReference type="SUPFAM" id="SSF51391">
    <property type="entry name" value="Thiamin phosphate synthase"/>
    <property type="match status" value="1"/>
</dbReference>
<feature type="binding site" evidence="9">
    <location>
        <position position="73"/>
    </location>
    <ligand>
        <name>Mg(2+)</name>
        <dbReference type="ChEBI" id="CHEBI:18420"/>
    </ligand>
</feature>
<evidence type="ECO:0000256" key="6">
    <source>
        <dbReference type="ARBA" id="ARBA00047334"/>
    </source>
</evidence>
<feature type="binding site" evidence="9">
    <location>
        <begin position="137"/>
        <end position="139"/>
    </location>
    <ligand>
        <name>2-[(2R,5Z)-2-carboxy-4-methylthiazol-5(2H)-ylidene]ethyl phosphate</name>
        <dbReference type="ChEBI" id="CHEBI:62899"/>
    </ligand>
</feature>
<dbReference type="CDD" id="cd00564">
    <property type="entry name" value="TMP_TenI"/>
    <property type="match status" value="1"/>
</dbReference>
<evidence type="ECO:0000256" key="11">
    <source>
        <dbReference type="RuleBase" id="RU004253"/>
    </source>
</evidence>
<dbReference type="InterPro" id="IPR036206">
    <property type="entry name" value="ThiamineP_synth_sf"/>
</dbReference>
<feature type="binding site" evidence="9">
    <location>
        <position position="167"/>
    </location>
    <ligand>
        <name>2-[(2R,5Z)-2-carboxy-4-methylthiazol-5(2H)-ylidene]ethyl phosphate</name>
        <dbReference type="ChEBI" id="CHEBI:62899"/>
    </ligand>
</feature>
<accession>A0A2A7AMK1</accession>
<dbReference type="Pfam" id="PF02581">
    <property type="entry name" value="TMP-TENI"/>
    <property type="match status" value="1"/>
</dbReference>
<evidence type="ECO:0000256" key="7">
    <source>
        <dbReference type="ARBA" id="ARBA00047851"/>
    </source>
</evidence>
<comment type="similarity">
    <text evidence="9 10">Belongs to the thiamine-phosphate synthase family.</text>
</comment>
<keyword evidence="3 9" id="KW-0479">Metal-binding</keyword>
<evidence type="ECO:0000256" key="10">
    <source>
        <dbReference type="RuleBase" id="RU003826"/>
    </source>
</evidence>
<organism evidence="13 14">
    <name type="scientific">Faecalibacterium prausnitzii</name>
    <dbReference type="NCBI Taxonomy" id="853"/>
    <lineage>
        <taxon>Bacteria</taxon>
        <taxon>Bacillati</taxon>
        <taxon>Bacillota</taxon>
        <taxon>Clostridia</taxon>
        <taxon>Eubacteriales</taxon>
        <taxon>Oscillospiraceae</taxon>
        <taxon>Faecalibacterium</taxon>
    </lineage>
</organism>
<sequence>MNCTAEMLRLYAVTDRAWVGKLTLPQQVEAALKGGATCVQLREKNLADSSVLAEAREISALCKQYRVPFILNDNVALAAQCGADGVHLGQEDMDPAEARRILGPDAIIGVSAHNVAEAKAAVAAGADYLGCGAMFATTTKTNVTALPKETLRAICAAVPVPVVAIGGISKQNLLSLAHCGEAGVALVSAIFAAEDIEEECRELRKLAEML</sequence>
<evidence type="ECO:0000256" key="4">
    <source>
        <dbReference type="ARBA" id="ARBA00022842"/>
    </source>
</evidence>
<evidence type="ECO:0000259" key="12">
    <source>
        <dbReference type="Pfam" id="PF02581"/>
    </source>
</evidence>
<protein>
    <recommendedName>
        <fullName evidence="9">Thiamine-phosphate synthase</fullName>
        <shortName evidence="9">TP synthase</shortName>
        <shortName evidence="9">TPS</shortName>
        <ecNumber evidence="9">2.5.1.3</ecNumber>
    </recommendedName>
    <alternativeName>
        <fullName evidence="9">Thiamine-phosphate pyrophosphorylase</fullName>
        <shortName evidence="9">TMP pyrophosphorylase</shortName>
        <shortName evidence="9">TMP-PPase</shortName>
    </alternativeName>
</protein>
<dbReference type="EC" id="2.5.1.3" evidence="9"/>
<feature type="binding site" evidence="9">
    <location>
        <position position="111"/>
    </location>
    <ligand>
        <name>4-amino-2-methyl-5-(diphosphooxymethyl)pyrimidine</name>
        <dbReference type="ChEBI" id="CHEBI:57841"/>
    </ligand>
</feature>
<gene>
    <name evidence="9 13" type="primary">thiE</name>
    <name evidence="13" type="ORF">CGS58_12660</name>
</gene>
<dbReference type="GO" id="GO:0009229">
    <property type="term" value="P:thiamine diphosphate biosynthetic process"/>
    <property type="evidence" value="ECO:0007669"/>
    <property type="project" value="UniProtKB-UniRule"/>
</dbReference>
<feature type="binding site" evidence="9">
    <location>
        <position position="92"/>
    </location>
    <ligand>
        <name>Mg(2+)</name>
        <dbReference type="ChEBI" id="CHEBI:18420"/>
    </ligand>
</feature>
<dbReference type="UniPathway" id="UPA00060">
    <property type="reaction ID" value="UER00141"/>
</dbReference>
<keyword evidence="5 9" id="KW-0784">Thiamine biosynthesis</keyword>
<comment type="function">
    <text evidence="9">Condenses 4-methyl-5-(beta-hydroxyethyl)thiazole monophosphate (THZ-P) and 2-methyl-4-amino-5-hydroxymethyl pyrimidine pyrophosphate (HMP-PP) to form thiamine monophosphate (TMP).</text>
</comment>
<dbReference type="PANTHER" id="PTHR20857:SF15">
    <property type="entry name" value="THIAMINE-PHOSPHATE SYNTHASE"/>
    <property type="match status" value="1"/>
</dbReference>
<dbReference type="GO" id="GO:0004789">
    <property type="term" value="F:thiamine-phosphate diphosphorylase activity"/>
    <property type="evidence" value="ECO:0007669"/>
    <property type="project" value="UniProtKB-UniRule"/>
</dbReference>
<evidence type="ECO:0000256" key="1">
    <source>
        <dbReference type="ARBA" id="ARBA00005165"/>
    </source>
</evidence>
<name>A0A2A7AMK1_9FIRM</name>
<proteinExistence type="inferred from homology"/>
<feature type="binding site" evidence="9">
    <location>
        <position position="140"/>
    </location>
    <ligand>
        <name>4-amino-2-methyl-5-(diphosphooxymethyl)pyrimidine</name>
        <dbReference type="ChEBI" id="CHEBI:57841"/>
    </ligand>
</feature>
<dbReference type="EMBL" id="NMTY01000031">
    <property type="protein sequence ID" value="PDX80336.1"/>
    <property type="molecule type" value="Genomic_DNA"/>
</dbReference>
<evidence type="ECO:0000313" key="13">
    <source>
        <dbReference type="EMBL" id="PDX80336.1"/>
    </source>
</evidence>
<comment type="catalytic activity">
    <reaction evidence="6 9 10">
        <text>4-methyl-5-(2-phosphooxyethyl)-thiazole + 4-amino-2-methyl-5-(diphosphooxymethyl)pyrimidine + H(+) = thiamine phosphate + diphosphate</text>
        <dbReference type="Rhea" id="RHEA:22328"/>
        <dbReference type="ChEBI" id="CHEBI:15378"/>
        <dbReference type="ChEBI" id="CHEBI:33019"/>
        <dbReference type="ChEBI" id="CHEBI:37575"/>
        <dbReference type="ChEBI" id="CHEBI:57841"/>
        <dbReference type="ChEBI" id="CHEBI:58296"/>
        <dbReference type="EC" id="2.5.1.3"/>
    </reaction>
</comment>
<dbReference type="AlphaFoldDB" id="A0A2A7AMK1"/>